<evidence type="ECO:0000313" key="3">
    <source>
        <dbReference type="Proteomes" id="UP000036834"/>
    </source>
</evidence>
<evidence type="ECO:0000313" key="4">
    <source>
        <dbReference type="Proteomes" id="UP000319578"/>
    </source>
</evidence>
<reference evidence="1 4" key="3">
    <citation type="submission" date="2019-06" db="EMBL/GenBank/DDBJ databases">
        <title>Whole genome shotgun sequence of Brevibacillus reuszeri NBRC 15719.</title>
        <authorList>
            <person name="Hosoyama A."/>
            <person name="Uohara A."/>
            <person name="Ohji S."/>
            <person name="Ichikawa N."/>
        </authorList>
    </citation>
    <scope>NUCLEOTIDE SEQUENCE [LARGE SCALE GENOMIC DNA]</scope>
    <source>
        <strain evidence="1 4">NBRC 15719</strain>
    </source>
</reference>
<dbReference type="Proteomes" id="UP000036834">
    <property type="component" value="Unassembled WGS sequence"/>
</dbReference>
<proteinExistence type="predicted"/>
<dbReference type="EMBL" id="BJON01000008">
    <property type="protein sequence ID" value="GED68492.1"/>
    <property type="molecule type" value="Genomic_DNA"/>
</dbReference>
<name>A0A0K9YWR6_9BACL</name>
<protein>
    <submittedName>
        <fullName evidence="2">Uncharacterized protein</fullName>
    </submittedName>
</protein>
<organism evidence="2 3">
    <name type="scientific">Brevibacillus reuszeri</name>
    <dbReference type="NCBI Taxonomy" id="54915"/>
    <lineage>
        <taxon>Bacteria</taxon>
        <taxon>Bacillati</taxon>
        <taxon>Bacillota</taxon>
        <taxon>Bacilli</taxon>
        <taxon>Bacillales</taxon>
        <taxon>Paenibacillaceae</taxon>
        <taxon>Brevibacillus</taxon>
    </lineage>
</organism>
<dbReference type="PATRIC" id="fig|54915.3.peg.6199"/>
<reference evidence="2" key="2">
    <citation type="submission" date="2015-07" db="EMBL/GenBank/DDBJ databases">
        <title>MeaNS - Measles Nucleotide Surveillance Program.</title>
        <authorList>
            <person name="Tran T."/>
            <person name="Druce J."/>
        </authorList>
    </citation>
    <scope>NUCLEOTIDE SEQUENCE</scope>
    <source>
        <strain evidence="2">DSM 9887</strain>
    </source>
</reference>
<dbReference type="STRING" id="54915.ADS79_04095"/>
<dbReference type="AlphaFoldDB" id="A0A0K9YWR6"/>
<gene>
    <name evidence="2" type="ORF">ADS79_04095</name>
    <name evidence="1" type="ORF">BRE01_21940</name>
</gene>
<sequence length="173" mass="19919">MTTERVSKIKKVLDVTGKLFDLVDFTEATLFFHGHRQLPETITIETWGLSFIETQNTKDYYVSGIATISFEGVTSGLLEVSLYQPNGKDFIKIDYENCLKLTKSWGKPLNFEEYQYHLGGVLDWPKGYCQLGIHATGKVTVSFDTDDCVLTRDYVLNPEKYTYMDSYFHHFPL</sequence>
<reference evidence="3" key="1">
    <citation type="submission" date="2015-07" db="EMBL/GenBank/DDBJ databases">
        <title>Genome sequencing project for genomic taxonomy and phylogenomics of Bacillus-like bacteria.</title>
        <authorList>
            <person name="Liu B."/>
            <person name="Wang J."/>
            <person name="Zhu Y."/>
            <person name="Liu G."/>
            <person name="Chen Q."/>
            <person name="Chen Z."/>
            <person name="Lan J."/>
            <person name="Che J."/>
            <person name="Ge C."/>
            <person name="Shi H."/>
            <person name="Pan Z."/>
            <person name="Liu X."/>
        </authorList>
    </citation>
    <scope>NUCLEOTIDE SEQUENCE [LARGE SCALE GENOMIC DNA]</scope>
    <source>
        <strain evidence="3">DSM 9887</strain>
    </source>
</reference>
<dbReference type="Proteomes" id="UP000319578">
    <property type="component" value="Unassembled WGS sequence"/>
</dbReference>
<evidence type="ECO:0000313" key="2">
    <source>
        <dbReference type="EMBL" id="KNB73164.1"/>
    </source>
</evidence>
<keyword evidence="4" id="KW-1185">Reference proteome</keyword>
<evidence type="ECO:0000313" key="1">
    <source>
        <dbReference type="EMBL" id="GED68492.1"/>
    </source>
</evidence>
<dbReference type="EMBL" id="LGIQ01000005">
    <property type="protein sequence ID" value="KNB73164.1"/>
    <property type="molecule type" value="Genomic_DNA"/>
</dbReference>
<accession>A0A0K9YWR6</accession>
<comment type="caution">
    <text evidence="2">The sequence shown here is derived from an EMBL/GenBank/DDBJ whole genome shotgun (WGS) entry which is preliminary data.</text>
</comment>